<evidence type="ECO:0000256" key="6">
    <source>
        <dbReference type="ARBA" id="ARBA00023014"/>
    </source>
</evidence>
<dbReference type="RefSeq" id="WP_343856901.1">
    <property type="nucleotide sequence ID" value="NZ_BAAACX010000004.1"/>
</dbReference>
<dbReference type="PANTHER" id="PTHR43273">
    <property type="entry name" value="ANAEROBIC SULFATASE-MATURATING ENZYME HOMOLOG ASLB-RELATED"/>
    <property type="match status" value="1"/>
</dbReference>
<evidence type="ECO:0000259" key="8">
    <source>
        <dbReference type="PROSITE" id="PS51918"/>
    </source>
</evidence>
<comment type="caution">
    <text evidence="9">The sequence shown here is derived from an EMBL/GenBank/DDBJ whole genome shotgun (WGS) entry which is preliminary data.</text>
</comment>
<sequence>MLKQKPFIKLFTVANGFYIYDVNTNKILETNQDIYNYLNAFLDDTSPVPWLHQENANILKDMLDAKLLQGQPDVEIEHMMTDQLENILEHELSRICLQVTQNCNLRCKYCVFSGSYVNRVHNNKRMDWDTARKALDLLYEHNGESDKDVLIGFYGGEPLLEFDLIQKCVDYSYKLFPTKNLQFNITTNATLLHSKIVKYLLDHNFTISLSIDGPQAIHDLNRVHVNGQGSFETVMRNIQDMLESIPDIPTDKFIISTVLSNDADLESVVRFFKEDKRVNLFTYQLTSANDTNLKDQPLPPCKKNDVVNEYEKVKVFLYGIGRIPLEMTSKLAESYANQLANNFCHRTAVDMNQKKIHPGGPCVPGQHKLFVDVEGNLYPCERVSETSPIMQMGNLENGFDFISAKRILNVGQTTKEECSKCWAFHFCTQCVAFADGVTEISKEKRLSECNRVRASVEEMMKDYIVLQGYGCEFEKYENVKI</sequence>
<comment type="cofactor">
    <cofactor evidence="1">
        <name>[4Fe-4S] cluster</name>
        <dbReference type="ChEBI" id="CHEBI:49883"/>
    </cofactor>
</comment>
<feature type="domain" description="Radical SAM core" evidence="8">
    <location>
        <begin position="89"/>
        <end position="321"/>
    </location>
</feature>
<dbReference type="PANTHER" id="PTHR43273:SF3">
    <property type="entry name" value="ANAEROBIC SULFATASE-MATURATING ENZYME HOMOLOG ASLB-RELATED"/>
    <property type="match status" value="1"/>
</dbReference>
<dbReference type="InterPro" id="IPR023867">
    <property type="entry name" value="Sulphatase_maturase_rSAM"/>
</dbReference>
<dbReference type="InterPro" id="IPR013785">
    <property type="entry name" value="Aldolase_TIM"/>
</dbReference>
<evidence type="ECO:0000313" key="10">
    <source>
        <dbReference type="Proteomes" id="UP001500340"/>
    </source>
</evidence>
<reference evidence="10" key="1">
    <citation type="journal article" date="2019" name="Int. J. Syst. Evol. Microbiol.">
        <title>The Global Catalogue of Microorganisms (GCM) 10K type strain sequencing project: providing services to taxonomists for standard genome sequencing and annotation.</title>
        <authorList>
            <consortium name="The Broad Institute Genomics Platform"/>
            <consortium name="The Broad Institute Genome Sequencing Center for Infectious Disease"/>
            <person name="Wu L."/>
            <person name="Ma J."/>
        </authorList>
    </citation>
    <scope>NUCLEOTIDE SEQUENCE [LARGE SCALE GENOMIC DNA]</scope>
    <source>
        <strain evidence="10">JCM 12774</strain>
    </source>
</reference>
<dbReference type="InterPro" id="IPR007197">
    <property type="entry name" value="rSAM"/>
</dbReference>
<evidence type="ECO:0000256" key="7">
    <source>
        <dbReference type="ARBA" id="ARBA00023601"/>
    </source>
</evidence>
<evidence type="ECO:0000256" key="2">
    <source>
        <dbReference type="ARBA" id="ARBA00022485"/>
    </source>
</evidence>
<dbReference type="Gene3D" id="3.20.20.70">
    <property type="entry name" value="Aldolase class I"/>
    <property type="match status" value="1"/>
</dbReference>
<keyword evidence="6" id="KW-0411">Iron-sulfur</keyword>
<protein>
    <submittedName>
        <fullName evidence="9">Cys-rich peptide radical SAM maturase CcpM</fullName>
    </submittedName>
</protein>
<gene>
    <name evidence="9" type="primary">ccpM</name>
    <name evidence="9" type="ORF">GCM10008933_04330</name>
</gene>
<keyword evidence="3" id="KW-0949">S-adenosyl-L-methionine</keyword>
<keyword evidence="10" id="KW-1185">Reference proteome</keyword>
<dbReference type="NCBIfam" id="TIGR04085">
    <property type="entry name" value="rSAM_more_4Fe4S"/>
    <property type="match status" value="1"/>
</dbReference>
<evidence type="ECO:0000256" key="3">
    <source>
        <dbReference type="ARBA" id="ARBA00022691"/>
    </source>
</evidence>
<proteinExistence type="inferred from homology"/>
<dbReference type="InterPro" id="IPR023885">
    <property type="entry name" value="4Fe4S-binding_SPASM_dom"/>
</dbReference>
<dbReference type="SFLD" id="SFLDG01386">
    <property type="entry name" value="main_SPASM_domain-containing"/>
    <property type="match status" value="1"/>
</dbReference>
<keyword evidence="5" id="KW-0408">Iron</keyword>
<dbReference type="CDD" id="cd01335">
    <property type="entry name" value="Radical_SAM"/>
    <property type="match status" value="1"/>
</dbReference>
<keyword evidence="4" id="KW-0479">Metal-binding</keyword>
<dbReference type="EMBL" id="BAAACX010000004">
    <property type="protein sequence ID" value="GAA0376258.1"/>
    <property type="molecule type" value="Genomic_DNA"/>
</dbReference>
<evidence type="ECO:0000313" key="9">
    <source>
        <dbReference type="EMBL" id="GAA0376258.1"/>
    </source>
</evidence>
<dbReference type="Pfam" id="PF04055">
    <property type="entry name" value="Radical_SAM"/>
    <property type="match status" value="1"/>
</dbReference>
<evidence type="ECO:0000256" key="1">
    <source>
        <dbReference type="ARBA" id="ARBA00001966"/>
    </source>
</evidence>
<evidence type="ECO:0000256" key="4">
    <source>
        <dbReference type="ARBA" id="ARBA00022723"/>
    </source>
</evidence>
<dbReference type="InterPro" id="IPR000385">
    <property type="entry name" value="MoaA_NifB_PqqE_Fe-S-bd_CS"/>
</dbReference>
<dbReference type="SFLD" id="SFLDG01384">
    <property type="entry name" value="thioether_bond_formation_requi"/>
    <property type="match status" value="1"/>
</dbReference>
<dbReference type="SMART" id="SM00729">
    <property type="entry name" value="Elp3"/>
    <property type="match status" value="1"/>
</dbReference>
<dbReference type="PROSITE" id="PS01305">
    <property type="entry name" value="MOAA_NIFB_PQQE"/>
    <property type="match status" value="1"/>
</dbReference>
<dbReference type="InterPro" id="IPR058240">
    <property type="entry name" value="rSAM_sf"/>
</dbReference>
<organism evidence="9 10">
    <name type="scientific">Paenibacillus motobuensis</name>
    <dbReference type="NCBI Taxonomy" id="295324"/>
    <lineage>
        <taxon>Bacteria</taxon>
        <taxon>Bacillati</taxon>
        <taxon>Bacillota</taxon>
        <taxon>Bacilli</taxon>
        <taxon>Bacillales</taxon>
        <taxon>Paenibacillaceae</taxon>
        <taxon>Paenibacillus</taxon>
    </lineage>
</organism>
<evidence type="ECO:0000256" key="5">
    <source>
        <dbReference type="ARBA" id="ARBA00023004"/>
    </source>
</evidence>
<name>A0ABP3HPG1_9BACL</name>
<dbReference type="SUPFAM" id="SSF102114">
    <property type="entry name" value="Radical SAM enzymes"/>
    <property type="match status" value="1"/>
</dbReference>
<dbReference type="InterPro" id="IPR006638">
    <property type="entry name" value="Elp3/MiaA/NifB-like_rSAM"/>
</dbReference>
<dbReference type="PROSITE" id="PS51918">
    <property type="entry name" value="RADICAL_SAM"/>
    <property type="match status" value="1"/>
</dbReference>
<dbReference type="Proteomes" id="UP001500340">
    <property type="component" value="Unassembled WGS sequence"/>
</dbReference>
<dbReference type="SFLD" id="SFLDG01067">
    <property type="entry name" value="SPASM/twitch_domain_containing"/>
    <property type="match status" value="1"/>
</dbReference>
<accession>A0ABP3HPG1</accession>
<comment type="similarity">
    <text evidence="7">Belongs to the radical SAM superfamily. Anaerobic sulfatase-maturating enzyme family.</text>
</comment>
<dbReference type="SFLD" id="SFLDS00029">
    <property type="entry name" value="Radical_SAM"/>
    <property type="match status" value="1"/>
</dbReference>
<keyword evidence="2" id="KW-0004">4Fe-4S</keyword>